<evidence type="ECO:0000313" key="15">
    <source>
        <dbReference type="EMBL" id="CAA7019265.1"/>
    </source>
</evidence>
<feature type="compositionally biased region" description="Basic and acidic residues" evidence="13">
    <location>
        <begin position="433"/>
        <end position="442"/>
    </location>
</feature>
<feature type="compositionally biased region" description="Low complexity" evidence="13">
    <location>
        <begin position="30"/>
        <end position="45"/>
    </location>
</feature>
<evidence type="ECO:0000259" key="14">
    <source>
        <dbReference type="PROSITE" id="PS50118"/>
    </source>
</evidence>
<dbReference type="SUPFAM" id="SSF47095">
    <property type="entry name" value="HMG-box"/>
    <property type="match status" value="1"/>
</dbReference>
<dbReference type="SMART" id="SM00398">
    <property type="entry name" value="HMG"/>
    <property type="match status" value="1"/>
</dbReference>
<dbReference type="FunFam" id="1.10.30.10:FF:000044">
    <property type="entry name" value="High mobility group B1"/>
    <property type="match status" value="1"/>
</dbReference>
<comment type="similarity">
    <text evidence="5">Belongs to the HMGB family.</text>
</comment>
<dbReference type="InterPro" id="IPR000996">
    <property type="entry name" value="Clathrin_L-chain"/>
</dbReference>
<dbReference type="GO" id="GO:0030132">
    <property type="term" value="C:clathrin coat of coated pit"/>
    <property type="evidence" value="ECO:0007669"/>
    <property type="project" value="InterPro"/>
</dbReference>
<keyword evidence="7 12" id="KW-0472">Membrane</keyword>
<dbReference type="Proteomes" id="UP000467841">
    <property type="component" value="Unassembled WGS sequence"/>
</dbReference>
<dbReference type="OrthoDB" id="782264at2759"/>
<feature type="region of interest" description="Disordered" evidence="13">
    <location>
        <begin position="285"/>
        <end position="339"/>
    </location>
</feature>
<keyword evidence="16" id="KW-1185">Reference proteome</keyword>
<gene>
    <name evidence="15" type="ORF">MERR_LOCUS6500</name>
</gene>
<name>A0A6D2I1H4_9BRAS</name>
<dbReference type="GO" id="GO:0006325">
    <property type="term" value="P:chromatin organization"/>
    <property type="evidence" value="ECO:0007669"/>
    <property type="project" value="UniProtKB-ARBA"/>
</dbReference>
<comment type="function">
    <text evidence="1 12">Clathrin is the major protein of the polyhedral coat of coated pits and vesicles.</text>
</comment>
<dbReference type="PANTHER" id="PTHR10639">
    <property type="entry name" value="CLATHRIN LIGHT CHAIN"/>
    <property type="match status" value="1"/>
</dbReference>
<dbReference type="GO" id="GO:0032050">
    <property type="term" value="F:clathrin heavy chain binding"/>
    <property type="evidence" value="ECO:0007669"/>
    <property type="project" value="TreeGrafter"/>
</dbReference>
<feature type="compositionally biased region" description="Basic and acidic residues" evidence="13">
    <location>
        <begin position="382"/>
        <end position="399"/>
    </location>
</feature>
<comment type="subcellular location">
    <subcellularLocation>
        <location evidence="3 12">Cytoplasmic vesicle membrane</location>
        <topology evidence="3 12">Peripheral membrane protein</topology>
        <orientation evidence="3 12">Cytoplasmic side</orientation>
    </subcellularLocation>
    <subcellularLocation>
        <location evidence="12">Membrane</location>
        <location evidence="12">Coated pit</location>
        <topology evidence="12">Peripheral membrane protein</topology>
        <orientation evidence="12">Cytoplasmic side</orientation>
    </subcellularLocation>
    <subcellularLocation>
        <location evidence="2">Nucleus</location>
    </subcellularLocation>
    <text evidence="12">Cytoplasmic face of coated pits and vesicles.</text>
</comment>
<dbReference type="CDD" id="cd22005">
    <property type="entry name" value="HMG-box_AtHMGB1-like"/>
    <property type="match status" value="1"/>
</dbReference>
<dbReference type="Pfam" id="PF01086">
    <property type="entry name" value="Clathrin_lg_ch"/>
    <property type="match status" value="1"/>
</dbReference>
<dbReference type="InterPro" id="IPR009071">
    <property type="entry name" value="HMG_box_dom"/>
</dbReference>
<feature type="compositionally biased region" description="Acidic residues" evidence="13">
    <location>
        <begin position="421"/>
        <end position="432"/>
    </location>
</feature>
<accession>A0A6D2I1H4</accession>
<feature type="compositionally biased region" description="Acidic residues" evidence="13">
    <location>
        <begin position="443"/>
        <end position="468"/>
    </location>
</feature>
<feature type="compositionally biased region" description="Polar residues" evidence="13">
    <location>
        <begin position="1"/>
        <end position="12"/>
    </location>
</feature>
<dbReference type="GO" id="GO:0006886">
    <property type="term" value="P:intracellular protein transport"/>
    <property type="evidence" value="ECO:0007669"/>
    <property type="project" value="InterPro"/>
</dbReference>
<evidence type="ECO:0000256" key="2">
    <source>
        <dbReference type="ARBA" id="ARBA00004123"/>
    </source>
</evidence>
<evidence type="ECO:0000256" key="13">
    <source>
        <dbReference type="SAM" id="MobiDB-lite"/>
    </source>
</evidence>
<evidence type="ECO:0000256" key="6">
    <source>
        <dbReference type="ARBA" id="ARBA00023125"/>
    </source>
</evidence>
<sequence>MSNDDSGLGESTRSTEVDGGDRGNHTLYESRFQSQRFDSSFSDFDAQPEKDGDSSPHTNLEDFSSSQKELPETQSSPSINGSEPTNGPILPPPSVMEKEEGFPLREWRRLNALRLEEKEKEEKEMVRQIIETAEQYKADFYSKLSVTIENNKKSNREKEKLFLENQEKFYREADKNSWKAIAELIPREVPVIEKKGKKKQVSINVIQGPKPGKPTDLSRMRQVLTRLKHNPPPHMKPKLPTPSGADLVTETLPFVNRRTPILGLAGNRDLPFVSHTLYVTTMKTAKGKDKVKTTKEALKPVDDRKLGKRKAPAEKPTKRETRKEKKAKKDPNKPKRAPSAFFVFLEDFRQTFKKENPNVKAVSAVGKAGGQKWKSMSQAEKAPYEEKAAKRKAEYEKQMDAYNKNLEEGSDESEKSRSEVNDEDEASEEEEQLEKGKAADEKERDEDEDEDDEEDADDDADDDEEEED</sequence>
<dbReference type="AlphaFoldDB" id="A0A6D2I1H4"/>
<feature type="compositionally biased region" description="Basic and acidic residues" evidence="13">
    <location>
        <begin position="286"/>
        <end position="333"/>
    </location>
</feature>
<dbReference type="GO" id="GO:0003682">
    <property type="term" value="F:chromatin binding"/>
    <property type="evidence" value="ECO:0007669"/>
    <property type="project" value="UniProtKB-ARBA"/>
</dbReference>
<proteinExistence type="inferred from homology"/>
<evidence type="ECO:0000256" key="9">
    <source>
        <dbReference type="ARBA" id="ARBA00023242"/>
    </source>
</evidence>
<organism evidence="15 16">
    <name type="scientific">Microthlaspi erraticum</name>
    <dbReference type="NCBI Taxonomy" id="1685480"/>
    <lineage>
        <taxon>Eukaryota</taxon>
        <taxon>Viridiplantae</taxon>
        <taxon>Streptophyta</taxon>
        <taxon>Embryophyta</taxon>
        <taxon>Tracheophyta</taxon>
        <taxon>Spermatophyta</taxon>
        <taxon>Magnoliopsida</taxon>
        <taxon>eudicotyledons</taxon>
        <taxon>Gunneridae</taxon>
        <taxon>Pentapetalae</taxon>
        <taxon>rosids</taxon>
        <taxon>malvids</taxon>
        <taxon>Brassicales</taxon>
        <taxon>Brassicaceae</taxon>
        <taxon>Coluteocarpeae</taxon>
        <taxon>Microthlaspi</taxon>
    </lineage>
</organism>
<comment type="similarity">
    <text evidence="4 12">Belongs to the clathrin light chain family.</text>
</comment>
<dbReference type="PANTHER" id="PTHR10639:SF24">
    <property type="entry name" value="CLATHRIN LIGHT CHAIN 3"/>
    <property type="match status" value="1"/>
</dbReference>
<dbReference type="GO" id="GO:0030527">
    <property type="term" value="F:structural constituent of chromatin"/>
    <property type="evidence" value="ECO:0007669"/>
    <property type="project" value="UniProtKB-ARBA"/>
</dbReference>
<evidence type="ECO:0000256" key="1">
    <source>
        <dbReference type="ARBA" id="ARBA00003913"/>
    </source>
</evidence>
<dbReference type="Pfam" id="PF00505">
    <property type="entry name" value="HMG_box"/>
    <property type="match status" value="1"/>
</dbReference>
<dbReference type="Gene3D" id="1.10.30.10">
    <property type="entry name" value="High mobility group box domain"/>
    <property type="match status" value="1"/>
</dbReference>
<evidence type="ECO:0000256" key="4">
    <source>
        <dbReference type="ARBA" id="ARBA00005263"/>
    </source>
</evidence>
<evidence type="ECO:0000256" key="10">
    <source>
        <dbReference type="ARBA" id="ARBA00023329"/>
    </source>
</evidence>
<keyword evidence="6 11" id="KW-0238">DNA-binding</keyword>
<evidence type="ECO:0000256" key="11">
    <source>
        <dbReference type="PROSITE-ProRule" id="PRU00267"/>
    </source>
</evidence>
<evidence type="ECO:0000256" key="3">
    <source>
        <dbReference type="ARBA" id="ARBA00004180"/>
    </source>
</evidence>
<evidence type="ECO:0000256" key="7">
    <source>
        <dbReference type="ARBA" id="ARBA00023136"/>
    </source>
</evidence>
<evidence type="ECO:0000313" key="16">
    <source>
        <dbReference type="Proteomes" id="UP000467841"/>
    </source>
</evidence>
<feature type="DNA-binding region" description="HMG box" evidence="11">
    <location>
        <begin position="334"/>
        <end position="403"/>
    </location>
</feature>
<dbReference type="InterPro" id="IPR036910">
    <property type="entry name" value="HMG_box_dom_sf"/>
</dbReference>
<feature type="region of interest" description="Disordered" evidence="13">
    <location>
        <begin position="355"/>
        <end position="468"/>
    </location>
</feature>
<keyword evidence="10 12" id="KW-0968">Cytoplasmic vesicle</keyword>
<keyword evidence="9 11" id="KW-0539">Nucleus</keyword>
<feature type="compositionally biased region" description="Polar residues" evidence="13">
    <location>
        <begin position="55"/>
        <end position="85"/>
    </location>
</feature>
<evidence type="ECO:0000256" key="5">
    <source>
        <dbReference type="ARBA" id="ARBA00008774"/>
    </source>
</evidence>
<dbReference type="GO" id="GO:0000785">
    <property type="term" value="C:chromatin"/>
    <property type="evidence" value="ECO:0007669"/>
    <property type="project" value="UniProtKB-ARBA"/>
</dbReference>
<dbReference type="GO" id="GO:0005634">
    <property type="term" value="C:nucleus"/>
    <property type="evidence" value="ECO:0007669"/>
    <property type="project" value="UniProtKB-SubCell"/>
</dbReference>
<keyword evidence="8 12" id="KW-0168">Coated pit</keyword>
<feature type="domain" description="HMG box" evidence="14">
    <location>
        <begin position="334"/>
        <end position="403"/>
    </location>
</feature>
<protein>
    <recommendedName>
        <fullName evidence="12">Clathrin light chain</fullName>
    </recommendedName>
</protein>
<dbReference type="EMBL" id="CACVBM020000444">
    <property type="protein sequence ID" value="CAA7019265.1"/>
    <property type="molecule type" value="Genomic_DNA"/>
</dbReference>
<feature type="region of interest" description="Disordered" evidence="13">
    <location>
        <begin position="1"/>
        <end position="102"/>
    </location>
</feature>
<dbReference type="GO" id="GO:0072583">
    <property type="term" value="P:clathrin-dependent endocytosis"/>
    <property type="evidence" value="ECO:0007669"/>
    <property type="project" value="TreeGrafter"/>
</dbReference>
<evidence type="ECO:0000256" key="8">
    <source>
        <dbReference type="ARBA" id="ARBA00023176"/>
    </source>
</evidence>
<evidence type="ECO:0000256" key="12">
    <source>
        <dbReference type="RuleBase" id="RU363137"/>
    </source>
</evidence>
<dbReference type="GO" id="GO:0003677">
    <property type="term" value="F:DNA binding"/>
    <property type="evidence" value="ECO:0007669"/>
    <property type="project" value="UniProtKB-UniRule"/>
</dbReference>
<comment type="caution">
    <text evidence="15">The sequence shown here is derived from an EMBL/GenBank/DDBJ whole genome shotgun (WGS) entry which is preliminary data.</text>
</comment>
<feature type="compositionally biased region" description="Basic and acidic residues" evidence="13">
    <location>
        <begin position="13"/>
        <end position="24"/>
    </location>
</feature>
<reference evidence="15" key="1">
    <citation type="submission" date="2020-01" db="EMBL/GenBank/DDBJ databases">
        <authorList>
            <person name="Mishra B."/>
        </authorList>
    </citation>
    <scope>NUCLEOTIDE SEQUENCE [LARGE SCALE GENOMIC DNA]</scope>
</reference>
<dbReference type="PROSITE" id="PS50118">
    <property type="entry name" value="HMG_BOX_2"/>
    <property type="match status" value="1"/>
</dbReference>
<dbReference type="GO" id="GO:0030130">
    <property type="term" value="C:clathrin coat of trans-Golgi network vesicle"/>
    <property type="evidence" value="ECO:0007669"/>
    <property type="project" value="InterPro"/>
</dbReference>